<name>A0A1X2IT95_9FUNG</name>
<reference evidence="2 3" key="1">
    <citation type="submission" date="2016-07" db="EMBL/GenBank/DDBJ databases">
        <title>Pervasive Adenine N6-methylation of Active Genes in Fungi.</title>
        <authorList>
            <consortium name="DOE Joint Genome Institute"/>
            <person name="Mondo S.J."/>
            <person name="Dannebaum R.O."/>
            <person name="Kuo R.C."/>
            <person name="Labutti K."/>
            <person name="Haridas S."/>
            <person name="Kuo A."/>
            <person name="Salamov A."/>
            <person name="Ahrendt S.R."/>
            <person name="Lipzen A."/>
            <person name="Sullivan W."/>
            <person name="Andreopoulos W.B."/>
            <person name="Clum A."/>
            <person name="Lindquist E."/>
            <person name="Daum C."/>
            <person name="Ramamoorthy G.K."/>
            <person name="Gryganskyi A."/>
            <person name="Culley D."/>
            <person name="Magnuson J.K."/>
            <person name="James T.Y."/>
            <person name="O'Malley M.A."/>
            <person name="Stajich J.E."/>
            <person name="Spatafora J.W."/>
            <person name="Visel A."/>
            <person name="Grigoriev I.V."/>
        </authorList>
    </citation>
    <scope>NUCLEOTIDE SEQUENCE [LARGE SCALE GENOMIC DNA]</scope>
    <source>
        <strain evidence="2 3">NRRL 1336</strain>
    </source>
</reference>
<feature type="transmembrane region" description="Helical" evidence="1">
    <location>
        <begin position="162"/>
        <end position="184"/>
    </location>
</feature>
<dbReference type="Proteomes" id="UP000193560">
    <property type="component" value="Unassembled WGS sequence"/>
</dbReference>
<gene>
    <name evidence="2" type="ORF">BCR42DRAFT_405336</name>
</gene>
<proteinExistence type="predicted"/>
<comment type="caution">
    <text evidence="2">The sequence shown here is derived from an EMBL/GenBank/DDBJ whole genome shotgun (WGS) entry which is preliminary data.</text>
</comment>
<evidence type="ECO:0000256" key="1">
    <source>
        <dbReference type="SAM" id="Phobius"/>
    </source>
</evidence>
<evidence type="ECO:0000313" key="3">
    <source>
        <dbReference type="Proteomes" id="UP000193560"/>
    </source>
</evidence>
<accession>A0A1X2IT95</accession>
<dbReference type="OrthoDB" id="2131431at2759"/>
<feature type="transmembrane region" description="Helical" evidence="1">
    <location>
        <begin position="196"/>
        <end position="218"/>
    </location>
</feature>
<organism evidence="2 3">
    <name type="scientific">Absidia repens</name>
    <dbReference type="NCBI Taxonomy" id="90262"/>
    <lineage>
        <taxon>Eukaryota</taxon>
        <taxon>Fungi</taxon>
        <taxon>Fungi incertae sedis</taxon>
        <taxon>Mucoromycota</taxon>
        <taxon>Mucoromycotina</taxon>
        <taxon>Mucoromycetes</taxon>
        <taxon>Mucorales</taxon>
        <taxon>Cunninghamellaceae</taxon>
        <taxon>Absidia</taxon>
    </lineage>
</organism>
<dbReference type="EMBL" id="MCGE01000004">
    <property type="protein sequence ID" value="ORZ22024.1"/>
    <property type="molecule type" value="Genomic_DNA"/>
</dbReference>
<protein>
    <submittedName>
        <fullName evidence="2">Uncharacterized protein</fullName>
    </submittedName>
</protein>
<evidence type="ECO:0000313" key="2">
    <source>
        <dbReference type="EMBL" id="ORZ22024.1"/>
    </source>
</evidence>
<keyword evidence="1" id="KW-0472">Membrane</keyword>
<feature type="transmembrane region" description="Helical" evidence="1">
    <location>
        <begin position="124"/>
        <end position="141"/>
    </location>
</feature>
<feature type="transmembrane region" description="Helical" evidence="1">
    <location>
        <begin position="284"/>
        <end position="307"/>
    </location>
</feature>
<dbReference type="AlphaFoldDB" id="A0A1X2IT95"/>
<feature type="transmembrane region" description="Helical" evidence="1">
    <location>
        <begin position="251"/>
        <end position="272"/>
    </location>
</feature>
<sequence>MENTSKSLYYVCVEGTCHCDFRISVINCAQEYEMRMVYYVTIGITSVVVLFGLFLLFKRICIQGHTFLDKRSSKGCLRPHPMDCLLLFCTIFNILRLFDNGILVTNVANNYVVRTFFWEISWEFLYTGFVLYVLGLALTLRDSHQAVSKGWLPSAKSIDRSITLLLISMVVTNMTCAFASGALAESNHPAARGFTYALYYCWFVYCAILAVTILYCGIRLVRILESHLDNFTMPRHRINNIKTGIFKIKGMVCVGFFGAIIYGVSMLMFAILRQKILITSGGGLTLSLIWNLMGPIVTGGVEFAMAFSTYRYGQSTWPEELNE</sequence>
<feature type="transmembrane region" description="Helical" evidence="1">
    <location>
        <begin position="84"/>
        <end position="104"/>
    </location>
</feature>
<keyword evidence="1" id="KW-0812">Transmembrane</keyword>
<feature type="transmembrane region" description="Helical" evidence="1">
    <location>
        <begin position="36"/>
        <end position="57"/>
    </location>
</feature>
<keyword evidence="3" id="KW-1185">Reference proteome</keyword>
<keyword evidence="1" id="KW-1133">Transmembrane helix</keyword>